<evidence type="ECO:0000256" key="1">
    <source>
        <dbReference type="SAM" id="SignalP"/>
    </source>
</evidence>
<dbReference type="GeneID" id="114439612"/>
<dbReference type="OrthoDB" id="6780341at2759"/>
<dbReference type="Gene3D" id="2.60.40.10">
    <property type="entry name" value="Immunoglobulins"/>
    <property type="match status" value="2"/>
</dbReference>
<dbReference type="AlphaFoldDB" id="A0A6P7IGV8"/>
<sequence>MLLAEAGCVFMGIILCISGMNGEERTICALKGSSVDLSCSAQHPTDSMKWYTWTKDYVWRELSTITHLTYNMSEHSHTLTINDLRETDANYYCCEDDKTWLCSNTAFKLIVSDLQVKVFPTTEGQTVTLMCSTSCPLTEKPAAYIWYKNREFLYEDWSSWYQELVSSEEAVRYSCAIKGYEDLRAPEVSVDSVTETCFTVTYDGGRMCSYTQTSVNESCSITHPTEVQVQRISTYQSVQLTCSTSCPMTDSQTVFTWWSHNTKSDTQDRQYSVYIYSADSFSCAVKGLEHLQSPEVCEYGPINALTYRMTHEHTQRAVKKYDGLNNEALYCIQIELVDY</sequence>
<keyword evidence="3" id="KW-1185">Reference proteome</keyword>
<dbReference type="PANTHER" id="PTHR46013">
    <property type="entry name" value="VASCULAR CELL ADHESION MOLECULE 1"/>
    <property type="match status" value="1"/>
</dbReference>
<dbReference type="InterPro" id="IPR036179">
    <property type="entry name" value="Ig-like_dom_sf"/>
</dbReference>
<organism evidence="3 4">
    <name type="scientific">Parambassis ranga</name>
    <name type="common">Indian glassy fish</name>
    <dbReference type="NCBI Taxonomy" id="210632"/>
    <lineage>
        <taxon>Eukaryota</taxon>
        <taxon>Metazoa</taxon>
        <taxon>Chordata</taxon>
        <taxon>Craniata</taxon>
        <taxon>Vertebrata</taxon>
        <taxon>Euteleostomi</taxon>
        <taxon>Actinopterygii</taxon>
        <taxon>Neopterygii</taxon>
        <taxon>Teleostei</taxon>
        <taxon>Neoteleostei</taxon>
        <taxon>Acanthomorphata</taxon>
        <taxon>Ovalentaria</taxon>
        <taxon>Ambassidae</taxon>
        <taxon>Parambassis</taxon>
    </lineage>
</organism>
<dbReference type="InterPro" id="IPR003599">
    <property type="entry name" value="Ig_sub"/>
</dbReference>
<dbReference type="Proteomes" id="UP000515145">
    <property type="component" value="Chromosome 1"/>
</dbReference>
<dbReference type="InterPro" id="IPR013783">
    <property type="entry name" value="Ig-like_fold"/>
</dbReference>
<proteinExistence type="predicted"/>
<feature type="domain" description="Ig-like" evidence="2">
    <location>
        <begin position="224"/>
        <end position="285"/>
    </location>
</feature>
<name>A0A6P7IGV8_9TELE</name>
<accession>A0A6P7IGV8</accession>
<evidence type="ECO:0000259" key="2">
    <source>
        <dbReference type="PROSITE" id="PS50835"/>
    </source>
</evidence>
<feature type="domain" description="Ig-like" evidence="2">
    <location>
        <begin position="123"/>
        <end position="191"/>
    </location>
</feature>
<evidence type="ECO:0000313" key="4">
    <source>
        <dbReference type="RefSeq" id="XP_028267475.1"/>
    </source>
</evidence>
<gene>
    <name evidence="4" type="primary">LOC114439612</name>
</gene>
<reference evidence="4" key="1">
    <citation type="submission" date="2025-08" db="UniProtKB">
        <authorList>
            <consortium name="RefSeq"/>
        </authorList>
    </citation>
    <scope>IDENTIFICATION</scope>
</reference>
<feature type="signal peptide" evidence="1">
    <location>
        <begin position="1"/>
        <end position="22"/>
    </location>
</feature>
<feature type="chain" id="PRO_5027940121" evidence="1">
    <location>
        <begin position="23"/>
        <end position="339"/>
    </location>
</feature>
<feature type="domain" description="Ig-like" evidence="2">
    <location>
        <begin position="31"/>
        <end position="94"/>
    </location>
</feature>
<dbReference type="PROSITE" id="PS50835">
    <property type="entry name" value="IG_LIKE"/>
    <property type="match status" value="3"/>
</dbReference>
<dbReference type="SUPFAM" id="SSF48726">
    <property type="entry name" value="Immunoglobulin"/>
    <property type="match status" value="2"/>
</dbReference>
<protein>
    <submittedName>
        <fullName evidence="4">Uncharacterized protein LOC114439612</fullName>
    </submittedName>
</protein>
<dbReference type="SMART" id="SM00409">
    <property type="entry name" value="IG"/>
    <property type="match status" value="2"/>
</dbReference>
<dbReference type="RefSeq" id="XP_028267475.1">
    <property type="nucleotide sequence ID" value="XM_028411674.1"/>
</dbReference>
<keyword evidence="1" id="KW-0732">Signal</keyword>
<evidence type="ECO:0000313" key="3">
    <source>
        <dbReference type="Proteomes" id="UP000515145"/>
    </source>
</evidence>
<dbReference type="CDD" id="cd00096">
    <property type="entry name" value="Ig"/>
    <property type="match status" value="1"/>
</dbReference>
<dbReference type="InParanoid" id="A0A6P7IGV8"/>
<dbReference type="PANTHER" id="PTHR46013:SF4">
    <property type="entry name" value="B-CELL RECEPTOR CD22-RELATED"/>
    <property type="match status" value="1"/>
</dbReference>
<dbReference type="InterPro" id="IPR007110">
    <property type="entry name" value="Ig-like_dom"/>
</dbReference>